<organism evidence="12 13">
    <name type="scientific">Galemys pyrenaicus</name>
    <name type="common">Iberian desman</name>
    <name type="synonym">Pyrenean desman</name>
    <dbReference type="NCBI Taxonomy" id="202257"/>
    <lineage>
        <taxon>Eukaryota</taxon>
        <taxon>Metazoa</taxon>
        <taxon>Chordata</taxon>
        <taxon>Craniata</taxon>
        <taxon>Vertebrata</taxon>
        <taxon>Euteleostomi</taxon>
        <taxon>Mammalia</taxon>
        <taxon>Eutheria</taxon>
        <taxon>Laurasiatheria</taxon>
        <taxon>Eulipotyphla</taxon>
        <taxon>Talpidae</taxon>
        <taxon>Galemys</taxon>
    </lineage>
</organism>
<keyword evidence="7" id="KW-0804">Transcription</keyword>
<evidence type="ECO:0000256" key="6">
    <source>
        <dbReference type="ARBA" id="ARBA00023015"/>
    </source>
</evidence>
<gene>
    <name evidence="12" type="ORF">J0S82_015027</name>
</gene>
<dbReference type="InterPro" id="IPR030312">
    <property type="entry name" value="IRAK1BP1"/>
</dbReference>
<keyword evidence="4" id="KW-0963">Cytoplasm</keyword>
<accession>A0A8J6A809</accession>
<dbReference type="GO" id="GO:0005634">
    <property type="term" value="C:nucleus"/>
    <property type="evidence" value="ECO:0007669"/>
    <property type="project" value="UniProtKB-SubCell"/>
</dbReference>
<evidence type="ECO:0000256" key="10">
    <source>
        <dbReference type="ARBA" id="ARBA00070058"/>
    </source>
</evidence>
<comment type="similarity">
    <text evidence="3">Belongs to the IRAK1BP1 family.</text>
</comment>
<protein>
    <recommendedName>
        <fullName evidence="10">Interleukin-1 receptor-associated kinase 1-binding protein 1</fullName>
    </recommendedName>
</protein>
<dbReference type="EMBL" id="JAGFMF010011689">
    <property type="protein sequence ID" value="KAG8516078.1"/>
    <property type="molecule type" value="Genomic_DNA"/>
</dbReference>
<dbReference type="InterPro" id="IPR007497">
    <property type="entry name" value="SIMPL/DUF541"/>
</dbReference>
<evidence type="ECO:0000313" key="13">
    <source>
        <dbReference type="Proteomes" id="UP000700334"/>
    </source>
</evidence>
<dbReference type="GO" id="GO:0043123">
    <property type="term" value="P:positive regulation of canonical NF-kappaB signal transduction"/>
    <property type="evidence" value="ECO:0007669"/>
    <property type="project" value="InterPro"/>
</dbReference>
<dbReference type="Gene3D" id="3.30.110.170">
    <property type="entry name" value="Protein of unknown function (DUF541), domain 1"/>
    <property type="match status" value="1"/>
</dbReference>
<dbReference type="Pfam" id="PF04402">
    <property type="entry name" value="SIMPL"/>
    <property type="match status" value="1"/>
</dbReference>
<feature type="compositionally biased region" description="Basic residues" evidence="11">
    <location>
        <begin position="22"/>
        <end position="31"/>
    </location>
</feature>
<keyword evidence="5" id="KW-0597">Phosphoprotein</keyword>
<keyword evidence="12" id="KW-0808">Transferase</keyword>
<evidence type="ECO:0000256" key="5">
    <source>
        <dbReference type="ARBA" id="ARBA00022553"/>
    </source>
</evidence>
<dbReference type="Proteomes" id="UP000700334">
    <property type="component" value="Unassembled WGS sequence"/>
</dbReference>
<feature type="region of interest" description="Disordered" evidence="11">
    <location>
        <begin position="12"/>
        <end position="36"/>
    </location>
</feature>
<evidence type="ECO:0000256" key="3">
    <source>
        <dbReference type="ARBA" id="ARBA00005509"/>
    </source>
</evidence>
<evidence type="ECO:0000313" key="12">
    <source>
        <dbReference type="EMBL" id="KAG8516078.1"/>
    </source>
</evidence>
<keyword evidence="6" id="KW-0805">Transcription regulation</keyword>
<feature type="non-terminal residue" evidence="12">
    <location>
        <position position="351"/>
    </location>
</feature>
<keyword evidence="13" id="KW-1185">Reference proteome</keyword>
<evidence type="ECO:0000256" key="4">
    <source>
        <dbReference type="ARBA" id="ARBA00022490"/>
    </source>
</evidence>
<dbReference type="GO" id="GO:0005737">
    <property type="term" value="C:cytoplasm"/>
    <property type="evidence" value="ECO:0007669"/>
    <property type="project" value="UniProtKB-SubCell"/>
</dbReference>
<dbReference type="PANTHER" id="PTHR18842:SF2">
    <property type="entry name" value="INTERLEUKIN-1 RECEPTOR-ASSOCIATED KINASE 1-BINDING PROTEIN 1"/>
    <property type="match status" value="1"/>
</dbReference>
<evidence type="ECO:0000256" key="1">
    <source>
        <dbReference type="ARBA" id="ARBA00004123"/>
    </source>
</evidence>
<comment type="function">
    <text evidence="9">Component of the IRAK1-dependent TNFRSF1A signaling pathway that leads to NF-kappa-B activation and is required for cell survival. Acts by enhancing RELA transcriptional activity.</text>
</comment>
<dbReference type="FunFam" id="3.30.110.170:FF:000002">
    <property type="entry name" value="Interleukin-1 receptor-associated kinase 1-binding protein 1"/>
    <property type="match status" value="1"/>
</dbReference>
<evidence type="ECO:0000256" key="8">
    <source>
        <dbReference type="ARBA" id="ARBA00023242"/>
    </source>
</evidence>
<evidence type="ECO:0000256" key="9">
    <source>
        <dbReference type="ARBA" id="ARBA00054541"/>
    </source>
</evidence>
<proteinExistence type="inferred from homology"/>
<comment type="subcellular location">
    <subcellularLocation>
        <location evidence="2">Cytoplasm</location>
    </subcellularLocation>
    <subcellularLocation>
        <location evidence="1">Nucleus</location>
    </subcellularLocation>
</comment>
<dbReference type="OrthoDB" id="6365554at2759"/>
<evidence type="ECO:0000256" key="11">
    <source>
        <dbReference type="SAM" id="MobiDB-lite"/>
    </source>
</evidence>
<dbReference type="GO" id="GO:0006955">
    <property type="term" value="P:immune response"/>
    <property type="evidence" value="ECO:0007669"/>
    <property type="project" value="InterPro"/>
</dbReference>
<reference evidence="12" key="1">
    <citation type="journal article" date="2021" name="Evol. Appl.">
        <title>The genome of the Pyrenean desman and the effects of bottlenecks and inbreeding on the genomic landscape of an endangered species.</title>
        <authorList>
            <person name="Escoda L."/>
            <person name="Castresana J."/>
        </authorList>
    </citation>
    <scope>NUCLEOTIDE SEQUENCE</scope>
    <source>
        <strain evidence="12">IBE-C5619</strain>
    </source>
</reference>
<keyword evidence="12" id="KW-0418">Kinase</keyword>
<dbReference type="AlphaFoldDB" id="A0A8J6A809"/>
<dbReference type="PANTHER" id="PTHR18842">
    <property type="entry name" value="INTERLEUKIN-1 RECEPTOR-ASSOCIATED KINASE 1-BINDING PROTEIN 1"/>
    <property type="match status" value="1"/>
</dbReference>
<sequence length="351" mass="38500">ICGKTYTAYLAPNTSSGESPRRSRHSLRRARERPGAVWPFRPPSTLSYYGNPAAITMALQQAPPSRVFVELVPWADRGRENNLVSGGETLPGLRRPLPSAQVQAATREVHVSGTAEVSASPDRARVAVRVSSTKEVAAEAKKSVCRRLDYITQSLQQQGLQAENVTVMKEFRRVENAYHMEAEVCITFTEFGKMQNICNFLVEKLDSSVVISQPQFYHTTGAIENLRRQACLVAVENAWRKAQEVCNLVGQTLGKPLLIKEEETKEWEGQIDDHPSSTLSSSLTVQQKIKSATIHAASKVHVSRPFAWTLTPLGILALSPGSHADLSPGEAGIRAGAQEEGASWAWTEVEA</sequence>
<evidence type="ECO:0000256" key="2">
    <source>
        <dbReference type="ARBA" id="ARBA00004496"/>
    </source>
</evidence>
<name>A0A8J6A809_GALPY</name>
<comment type="caution">
    <text evidence="12">The sequence shown here is derived from an EMBL/GenBank/DDBJ whole genome shotgun (WGS) entry which is preliminary data.</text>
</comment>
<keyword evidence="12" id="KW-0675">Receptor</keyword>
<keyword evidence="8" id="KW-0539">Nucleus</keyword>
<evidence type="ECO:0000256" key="7">
    <source>
        <dbReference type="ARBA" id="ARBA00023163"/>
    </source>
</evidence>
<dbReference type="GO" id="GO:0016301">
    <property type="term" value="F:kinase activity"/>
    <property type="evidence" value="ECO:0007669"/>
    <property type="project" value="UniProtKB-KW"/>
</dbReference>